<dbReference type="KEGG" id="vg:26633981"/>
<dbReference type="RefSeq" id="YP_009207613.1">
    <property type="nucleotide sequence ID" value="NC_028895.1"/>
</dbReference>
<evidence type="ECO:0000313" key="1">
    <source>
        <dbReference type="EMBL" id="AJF40771.1"/>
    </source>
</evidence>
<dbReference type="GeneID" id="26634126"/>
<reference evidence="1 3" key="1">
    <citation type="submission" date="2014-12" db="EMBL/GenBank/DDBJ databases">
        <title>Complete genome sequences of three Vibrio cholerae specific bacteriophages.</title>
        <authorList>
            <person name="Bhandare S.G."/>
            <person name="Warry A."/>
            <person name="Emes R.D."/>
            <person name="Hooton S.P.T."/>
            <person name="Barrow P.A."/>
            <person name="Atterbury R.J."/>
        </authorList>
    </citation>
    <scope>NUCLEOTIDE SEQUENCE [LARGE SCALE GENOMIC DNA]</scope>
</reference>
<evidence type="ECO:0000313" key="3">
    <source>
        <dbReference type="Proteomes" id="UP000031804"/>
    </source>
</evidence>
<dbReference type="RefSeq" id="YP_009207468.1">
    <property type="nucleotide sequence ID" value="NC_028895.1"/>
</dbReference>
<dbReference type="EMBL" id="KP280063">
    <property type="protein sequence ID" value="AJF40771.1"/>
    <property type="molecule type" value="Genomic_DNA"/>
</dbReference>
<dbReference type="Proteomes" id="UP000031804">
    <property type="component" value="Segment"/>
</dbReference>
<organism evidence="1 3">
    <name type="scientific">Vibrio phage phi 3</name>
    <dbReference type="NCBI Taxonomy" id="1589298"/>
    <lineage>
        <taxon>Viruses</taxon>
        <taxon>Duplodnaviria</taxon>
        <taxon>Heunggongvirae</taxon>
        <taxon>Uroviricota</taxon>
        <taxon>Caudoviricetes</taxon>
        <taxon>Demerecviridae</taxon>
        <taxon>Ermolyevavirinae</taxon>
        <taxon>Jesfedecavirus</taxon>
        <taxon>Jesfedecavirus phi3</taxon>
    </lineage>
</organism>
<dbReference type="OrthoDB" id="10264at10239"/>
<dbReference type="EMBL" id="KP280063">
    <property type="protein sequence ID" value="AJF40915.1"/>
    <property type="molecule type" value="Genomic_DNA"/>
</dbReference>
<evidence type="ECO:0000313" key="2">
    <source>
        <dbReference type="EMBL" id="AJF40915.1"/>
    </source>
</evidence>
<gene>
    <name evidence="1" type="ORF">SBVP3_0003</name>
    <name evidence="2" type="ORF">SBVP3_00148</name>
</gene>
<sequence length="570" mass="62983">MNKVIKAQHDNLIRLAKDDNFWGKFKRESKLAVADKILGQLGLTQNDLTSADLVNWLEENRPIKQAKSADKKQPSNKLEADAMLGDAEKRIAAMETITGSRFLITSAQNNTGTAAFFDKLEALANQIDAALVVMPVYYNKAAFSAAVEDEKAYFDAKVKPYLIEDDVWLGFEYGVRLMASAHVLPTVKLPVNKAEQLGVGELATVLASPKQQMKTRPRLPNQPISQAWTTGSCTKYNYLQSGAGVDAEKAHVFGALLVEIKGDFINITNLREGVDGSLSLFIDNNVFNDDGVNLYNVAATPNLLANRPCLVLGDLHCEMQDEHAFDTTCHMISNLIDIGQKPVVIAVHDILHFETRSHHNRKSGKHLYKMHINGASVLDDLFKVIDQLNELAELTDMVYIVESNHNSALDNWLDDSSYSPKHDPENSKLYYLLNYFICEALDSGIDKTALEVAFKDAISMLDLPPMADNIVFGSMAQSFTQYGIELSQHGHKGQNGSHGGAALFNRWLVLMCSGHTHSPMILDFCFVVGVMAKLDQGYNRGGASSWDQANMIIHPNGAVQLLKVQALTRS</sequence>
<accession>A0A0B5GYJ9</accession>
<dbReference type="GeneID" id="26633981"/>
<protein>
    <submittedName>
        <fullName evidence="1">A1 protein</fullName>
    </submittedName>
</protein>
<name>A0A0B5GYJ9_9CAUD</name>
<dbReference type="KEGG" id="vg:26634126"/>
<proteinExistence type="predicted"/>
<keyword evidence="3" id="KW-1185">Reference proteome</keyword>